<proteinExistence type="predicted"/>
<protein>
    <submittedName>
        <fullName evidence="6">Transposase</fullName>
    </submittedName>
</protein>
<dbReference type="PANTHER" id="PTHR36172">
    <property type="match status" value="1"/>
</dbReference>
<dbReference type="InterPro" id="IPR010095">
    <property type="entry name" value="Cas12f1-like_TNB"/>
</dbReference>
<evidence type="ECO:0000313" key="7">
    <source>
        <dbReference type="Proteomes" id="UP001301728"/>
    </source>
</evidence>
<dbReference type="Proteomes" id="UP001301728">
    <property type="component" value="Unassembled WGS sequence"/>
</dbReference>
<evidence type="ECO:0000259" key="5">
    <source>
        <dbReference type="Pfam" id="PF12323"/>
    </source>
</evidence>
<evidence type="ECO:0000313" key="6">
    <source>
        <dbReference type="EMBL" id="MEA5520394.1"/>
    </source>
</evidence>
<evidence type="ECO:0000256" key="2">
    <source>
        <dbReference type="ARBA" id="ARBA00022833"/>
    </source>
</evidence>
<evidence type="ECO:0000256" key="1">
    <source>
        <dbReference type="ARBA" id="ARBA00022723"/>
    </source>
</evidence>
<keyword evidence="1" id="KW-0479">Metal-binding</keyword>
<keyword evidence="3" id="KW-0238">DNA-binding</keyword>
<feature type="domain" description="Transposase putative helix-turn-helix" evidence="5">
    <location>
        <begin position="16"/>
        <end position="52"/>
    </location>
</feature>
<dbReference type="Pfam" id="PF07282">
    <property type="entry name" value="Cas12f1-like_TNB"/>
    <property type="match status" value="1"/>
</dbReference>
<comment type="caution">
    <text evidence="6">The sequence shown here is derived from an EMBL/GenBank/DDBJ whole genome shotgun (WGS) entry which is preliminary data.</text>
</comment>
<organism evidence="6 7">
    <name type="scientific">Limnoraphis robusta CCNP1315</name>
    <dbReference type="NCBI Taxonomy" id="3110306"/>
    <lineage>
        <taxon>Bacteria</taxon>
        <taxon>Bacillati</taxon>
        <taxon>Cyanobacteriota</taxon>
        <taxon>Cyanophyceae</taxon>
        <taxon>Oscillatoriophycideae</taxon>
        <taxon>Oscillatoriales</taxon>
        <taxon>Sirenicapillariaceae</taxon>
        <taxon>Limnoraphis</taxon>
    </lineage>
</organism>
<gene>
    <name evidence="6" type="ORF">VB854_15700</name>
</gene>
<dbReference type="RefSeq" id="WP_323220051.1">
    <property type="nucleotide sequence ID" value="NZ_JAYGHT010000079.1"/>
</dbReference>
<sequence length="386" mass="44386">MYFLAECTDSEVTARKSRKIRLFLNSEQKALLKQWFGVSRFVYNTTIKYLQEPDTKANWMAIKTGILNSLPEWAKAVPFQVKSIAIKDACLAVKVAKKGFKKDGQIRKCRFRSRKNTKQSIFIPKSAIKQCGIYHSILGKCRLKEALPAEFSDGRLTLAYGEYYLVVSEQVQSVQSDNQGRLVALDPGVRTFMTFFSEKSFGWLGNDSNLYIQRLCFRLDRLVSKISKSPSKQKQRLKKAASRLRCKIKNLVKELHHKTARFLVDNFDVILLPTFETSQMVSKSRRKLRNKSVRQMLTLSHYEFKTFLKWKAWEQSKKVIDCNEAYTSKTVSWTGEIVNNLGGARTIKSISTGLKMNRDLNGARGIFLRALVDTPWLRESLNLCVC</sequence>
<dbReference type="PANTHER" id="PTHR36172:SF1">
    <property type="entry name" value="RESOLVASE-RELATED"/>
    <property type="match status" value="1"/>
</dbReference>
<dbReference type="NCBIfam" id="NF040570">
    <property type="entry name" value="guided_TnpB"/>
    <property type="match status" value="1"/>
</dbReference>
<name>A0ABU5TZS3_9CYAN</name>
<accession>A0ABU5TZS3</accession>
<feature type="domain" description="Cas12f1-like TNB" evidence="4">
    <location>
        <begin position="301"/>
        <end position="366"/>
    </location>
</feature>
<dbReference type="Pfam" id="PF12323">
    <property type="entry name" value="HTH_OrfB_IS605"/>
    <property type="match status" value="1"/>
</dbReference>
<dbReference type="InterPro" id="IPR051491">
    <property type="entry name" value="Recombinase/Transposase-rel"/>
</dbReference>
<keyword evidence="7" id="KW-1185">Reference proteome</keyword>
<keyword evidence="2" id="KW-0862">Zinc</keyword>
<dbReference type="EMBL" id="JAYGHT010000079">
    <property type="protein sequence ID" value="MEA5520394.1"/>
    <property type="molecule type" value="Genomic_DNA"/>
</dbReference>
<reference evidence="6 7" key="1">
    <citation type="submission" date="2023-12" db="EMBL/GenBank/DDBJ databases">
        <title>Baltic Sea Cyanobacteria.</title>
        <authorList>
            <person name="Delbaje E."/>
            <person name="Fewer D.P."/>
            <person name="Shishido T.K."/>
        </authorList>
    </citation>
    <scope>NUCLEOTIDE SEQUENCE [LARGE SCALE GENOMIC DNA]</scope>
    <source>
        <strain evidence="6 7">CCNP 1315</strain>
    </source>
</reference>
<evidence type="ECO:0000256" key="3">
    <source>
        <dbReference type="ARBA" id="ARBA00023125"/>
    </source>
</evidence>
<evidence type="ECO:0000259" key="4">
    <source>
        <dbReference type="Pfam" id="PF07282"/>
    </source>
</evidence>
<dbReference type="InterPro" id="IPR021027">
    <property type="entry name" value="Transposase_put_HTH"/>
</dbReference>